<evidence type="ECO:0000313" key="1">
    <source>
        <dbReference type="EMBL" id="CCH31621.1"/>
    </source>
</evidence>
<dbReference type="KEGG" id="sesp:BN6_43390"/>
<organism evidence="1 2">
    <name type="scientific">Saccharothrix espanaensis (strain ATCC 51144 / DSM 44229 / JCM 9112 / NBRC 15066 / NRRL 15764)</name>
    <dbReference type="NCBI Taxonomy" id="1179773"/>
    <lineage>
        <taxon>Bacteria</taxon>
        <taxon>Bacillati</taxon>
        <taxon>Actinomycetota</taxon>
        <taxon>Actinomycetes</taxon>
        <taxon>Pseudonocardiales</taxon>
        <taxon>Pseudonocardiaceae</taxon>
        <taxon>Saccharothrix</taxon>
    </lineage>
</organism>
<dbReference type="PANTHER" id="PTHR42905">
    <property type="entry name" value="PHOSPHOENOLPYRUVATE CARBOXYLASE"/>
    <property type="match status" value="1"/>
</dbReference>
<dbReference type="Proteomes" id="UP000006281">
    <property type="component" value="Chromosome"/>
</dbReference>
<keyword evidence="2" id="KW-1185">Reference proteome</keyword>
<dbReference type="PATRIC" id="fig|1179773.3.peg.4343"/>
<name>K0K009_SACES</name>
<dbReference type="eggNOG" id="COG2513">
    <property type="taxonomic scope" value="Bacteria"/>
</dbReference>
<evidence type="ECO:0000313" key="2">
    <source>
        <dbReference type="Proteomes" id="UP000006281"/>
    </source>
</evidence>
<dbReference type="BioCyc" id="SESP1179773:BN6_RS21000-MONOMER"/>
<dbReference type="Pfam" id="PF13714">
    <property type="entry name" value="PEP_mutase"/>
    <property type="match status" value="1"/>
</dbReference>
<gene>
    <name evidence="1" type="ordered locus">BN6_43390</name>
</gene>
<dbReference type="OrthoDB" id="9780430at2"/>
<dbReference type="CDD" id="cd00377">
    <property type="entry name" value="ICL_PEPM"/>
    <property type="match status" value="1"/>
</dbReference>
<dbReference type="InterPro" id="IPR015813">
    <property type="entry name" value="Pyrv/PenolPyrv_kinase-like_dom"/>
</dbReference>
<dbReference type="SUPFAM" id="SSF51621">
    <property type="entry name" value="Phosphoenolpyruvate/pyruvate domain"/>
    <property type="match status" value="1"/>
</dbReference>
<dbReference type="InterPro" id="IPR039556">
    <property type="entry name" value="ICL/PEPM"/>
</dbReference>
<sequence length="266" mass="27059">MSQQDNATAFHALHTGPVLVLPNAWDAASARLVEDAGARAVATTSAGLSWSLGKPDGGRLDRATALAALSRITAAVDVPVTADIEGGYGEDLAETVARVLATGVVGINIEDSADARLLDAEVHAERIATIRRAARDAGVDLFVNARVDVYFFGDASVADTLRRAEAYLAAGANGVFVPGVADPETIAELAKNLDAPLNVLAGGGSPTVAELASLGVARVSVGQGLAAAAYSAAHRSAVELLTEGTYTVGGEIDYGRLNGLLSGRDA</sequence>
<reference evidence="1 2" key="1">
    <citation type="journal article" date="2012" name="BMC Genomics">
        <title>Complete genome sequence of Saccharothrix espanaensis DSM 44229T and comparison to the other completely sequenced Pseudonocardiaceae.</title>
        <authorList>
            <person name="Strobel T."/>
            <person name="Al-Dilaimi A."/>
            <person name="Blom J."/>
            <person name="Gessner A."/>
            <person name="Kalinowski J."/>
            <person name="Luzhetska M."/>
            <person name="Puhler A."/>
            <person name="Szczepanowski R."/>
            <person name="Bechthold A."/>
            <person name="Ruckert C."/>
        </authorList>
    </citation>
    <scope>NUCLEOTIDE SEQUENCE [LARGE SCALE GENOMIC DNA]</scope>
    <source>
        <strain evidence="2">ATCC 51144 / DSM 44229 / JCM 9112 / NBRC 15066 / NRRL 15764</strain>
    </source>
</reference>
<dbReference type="AlphaFoldDB" id="K0K009"/>
<accession>K0K009</accession>
<dbReference type="PANTHER" id="PTHR42905:SF16">
    <property type="entry name" value="CARBOXYPHOSPHONOENOLPYRUVATE PHOSPHONOMUTASE-LIKE PROTEIN (AFU_ORTHOLOGUE AFUA_5G07230)"/>
    <property type="match status" value="1"/>
</dbReference>
<dbReference type="RefSeq" id="WP_015101733.1">
    <property type="nucleotide sequence ID" value="NC_019673.1"/>
</dbReference>
<dbReference type="STRING" id="1179773.BN6_43390"/>
<protein>
    <recommendedName>
        <fullName evidence="3">PEP phosphonomutase</fullName>
    </recommendedName>
</protein>
<dbReference type="InterPro" id="IPR040442">
    <property type="entry name" value="Pyrv_kinase-like_dom_sf"/>
</dbReference>
<evidence type="ECO:0008006" key="3">
    <source>
        <dbReference type="Google" id="ProtNLM"/>
    </source>
</evidence>
<proteinExistence type="predicted"/>
<dbReference type="Gene3D" id="3.20.20.60">
    <property type="entry name" value="Phosphoenolpyruvate-binding domains"/>
    <property type="match status" value="1"/>
</dbReference>
<dbReference type="GO" id="GO:0003824">
    <property type="term" value="F:catalytic activity"/>
    <property type="evidence" value="ECO:0007669"/>
    <property type="project" value="InterPro"/>
</dbReference>
<dbReference type="EMBL" id="HE804045">
    <property type="protein sequence ID" value="CCH31621.1"/>
    <property type="molecule type" value="Genomic_DNA"/>
</dbReference>
<dbReference type="HOGENOM" id="CLU_027389_2_3_11"/>